<reference evidence="2" key="1">
    <citation type="submission" date="2016-10" db="EMBL/GenBank/DDBJ databases">
        <authorList>
            <person name="Varghese N."/>
            <person name="Submissions S."/>
        </authorList>
    </citation>
    <scope>NUCLEOTIDE SEQUENCE [LARGE SCALE GENOMIC DNA]</scope>
    <source>
        <strain evidence="2">DSM 11526</strain>
    </source>
</reference>
<dbReference type="Proteomes" id="UP000242469">
    <property type="component" value="Unassembled WGS sequence"/>
</dbReference>
<dbReference type="EMBL" id="FNRJ01000002">
    <property type="protein sequence ID" value="SEA23560.1"/>
    <property type="molecule type" value="Genomic_DNA"/>
</dbReference>
<accession>A0A1H3ZIL9</accession>
<name>A0A1H3ZIL9_9GAMM</name>
<sequence length="100" mass="12031">MHSCYPCTEPQSQQPPNNKNWYFQMRKYYDSSFPTHGEDGRFVMLVMRQHYRAPWSLKKRTEWEQELPEYLTQDGRQVNVLDNKKGEFQVSGEDEILRLG</sequence>
<organism evidence="1 2">
    <name type="scientific">Marinobacterium iners DSM 11526</name>
    <dbReference type="NCBI Taxonomy" id="1122198"/>
    <lineage>
        <taxon>Bacteria</taxon>
        <taxon>Pseudomonadati</taxon>
        <taxon>Pseudomonadota</taxon>
        <taxon>Gammaproteobacteria</taxon>
        <taxon>Oceanospirillales</taxon>
        <taxon>Oceanospirillaceae</taxon>
        <taxon>Marinobacterium</taxon>
    </lineage>
</organism>
<gene>
    <name evidence="1" type="ORF">SAMN02745729_10254</name>
</gene>
<protein>
    <submittedName>
        <fullName evidence="1">Uncharacterized protein</fullName>
    </submittedName>
</protein>
<dbReference type="AlphaFoldDB" id="A0A1H3ZIL9"/>
<evidence type="ECO:0000313" key="1">
    <source>
        <dbReference type="EMBL" id="SEA23560.1"/>
    </source>
</evidence>
<proteinExistence type="predicted"/>
<keyword evidence="2" id="KW-1185">Reference proteome</keyword>
<evidence type="ECO:0000313" key="2">
    <source>
        <dbReference type="Proteomes" id="UP000242469"/>
    </source>
</evidence>